<evidence type="ECO:0000313" key="7">
    <source>
        <dbReference type="EMBL" id="EWC43235.1"/>
    </source>
</evidence>
<sequence length="357" mass="37941">MSATTPQNNARKVANRTVVQAAVLAVVVLLSIVAWLAFDFLLLLFASILFGVLIHGVSRWLCSKTALSYKLSMAAFFVLLLLGLGGGGWLVAPSIAEQADALSDSLPKAVERLRERAGQLPWANELLQRRERLEDSLPDGSSAFSVVTKVMGSIVGALSSFAIAFAIGICLAINPQIYVRGLLKLIPLGYRPRAAAVLDESGSTLRAWLLAKLLEMLLIGVLTTLGLWLLGIELALVLGLIAGLLSFIPNIGPVLAVIPALLLASLEGGRTVLYVAALYLLVQALESYVFTPWMQQRIVSVPPALTIAVQLLFGLLAGTLGLLLATPLAAVGMVLVRMLYVEDLLGDRPQATDGQSG</sequence>
<proteinExistence type="inferred from homology"/>
<feature type="transmembrane region" description="Helical" evidence="6">
    <location>
        <begin position="271"/>
        <end position="291"/>
    </location>
</feature>
<evidence type="ECO:0008006" key="9">
    <source>
        <dbReference type="Google" id="ProtNLM"/>
    </source>
</evidence>
<feature type="transmembrane region" description="Helical" evidence="6">
    <location>
        <begin position="236"/>
        <end position="264"/>
    </location>
</feature>
<feature type="transmembrane region" description="Helical" evidence="6">
    <location>
        <begin position="209"/>
        <end position="230"/>
    </location>
</feature>
<evidence type="ECO:0000256" key="6">
    <source>
        <dbReference type="SAM" id="Phobius"/>
    </source>
</evidence>
<feature type="transmembrane region" description="Helical" evidence="6">
    <location>
        <begin position="311"/>
        <end position="336"/>
    </location>
</feature>
<keyword evidence="3 6" id="KW-0812">Transmembrane</keyword>
<evidence type="ECO:0000256" key="4">
    <source>
        <dbReference type="ARBA" id="ARBA00022989"/>
    </source>
</evidence>
<dbReference type="PANTHER" id="PTHR21716:SF62">
    <property type="entry name" value="TRANSPORT PROTEIN YDBI-RELATED"/>
    <property type="match status" value="1"/>
</dbReference>
<evidence type="ECO:0000256" key="3">
    <source>
        <dbReference type="ARBA" id="ARBA00022692"/>
    </source>
</evidence>
<keyword evidence="5 6" id="KW-0472">Membrane</keyword>
<dbReference type="RefSeq" id="WP_003297315.1">
    <property type="nucleotide sequence ID" value="NZ_KK020676.1"/>
</dbReference>
<dbReference type="eggNOG" id="COG0628">
    <property type="taxonomic scope" value="Bacteria"/>
</dbReference>
<feature type="transmembrane region" description="Helical" evidence="6">
    <location>
        <begin position="44"/>
        <end position="62"/>
    </location>
</feature>
<dbReference type="AlphaFoldDB" id="A0A061JWJ8"/>
<feature type="transmembrane region" description="Helical" evidence="6">
    <location>
        <begin position="21"/>
        <end position="38"/>
    </location>
</feature>
<feature type="transmembrane region" description="Helical" evidence="6">
    <location>
        <begin position="74"/>
        <end position="96"/>
    </location>
</feature>
<name>A0A061JWJ8_STUST</name>
<dbReference type="Pfam" id="PF01594">
    <property type="entry name" value="AI-2E_transport"/>
    <property type="match status" value="1"/>
</dbReference>
<dbReference type="GO" id="GO:0016020">
    <property type="term" value="C:membrane"/>
    <property type="evidence" value="ECO:0007669"/>
    <property type="project" value="UniProtKB-SubCell"/>
</dbReference>
<accession>A0A061JWJ8</accession>
<organism evidence="7 8">
    <name type="scientific">Stutzerimonas stutzeri KOS6</name>
    <dbReference type="NCBI Taxonomy" id="1218352"/>
    <lineage>
        <taxon>Bacteria</taxon>
        <taxon>Pseudomonadati</taxon>
        <taxon>Pseudomonadota</taxon>
        <taxon>Gammaproteobacteria</taxon>
        <taxon>Pseudomonadales</taxon>
        <taxon>Pseudomonadaceae</taxon>
        <taxon>Stutzerimonas</taxon>
    </lineage>
</organism>
<keyword evidence="4 6" id="KW-1133">Transmembrane helix</keyword>
<feature type="transmembrane region" description="Helical" evidence="6">
    <location>
        <begin position="150"/>
        <end position="174"/>
    </location>
</feature>
<evidence type="ECO:0000256" key="5">
    <source>
        <dbReference type="ARBA" id="ARBA00023136"/>
    </source>
</evidence>
<dbReference type="OrthoDB" id="5761230at2"/>
<comment type="subcellular location">
    <subcellularLocation>
        <location evidence="1">Membrane</location>
        <topology evidence="1">Multi-pass membrane protein</topology>
    </subcellularLocation>
</comment>
<evidence type="ECO:0000256" key="1">
    <source>
        <dbReference type="ARBA" id="ARBA00004141"/>
    </source>
</evidence>
<gene>
    <name evidence="7" type="ORF">B597_001150</name>
</gene>
<dbReference type="PANTHER" id="PTHR21716">
    <property type="entry name" value="TRANSMEMBRANE PROTEIN"/>
    <property type="match status" value="1"/>
</dbReference>
<protein>
    <recommendedName>
        <fullName evidence="9">Permease</fullName>
    </recommendedName>
</protein>
<dbReference type="InterPro" id="IPR002549">
    <property type="entry name" value="AI-2E-like"/>
</dbReference>
<evidence type="ECO:0000256" key="2">
    <source>
        <dbReference type="ARBA" id="ARBA00009773"/>
    </source>
</evidence>
<dbReference type="GO" id="GO:0055085">
    <property type="term" value="P:transmembrane transport"/>
    <property type="evidence" value="ECO:0007669"/>
    <property type="project" value="TreeGrafter"/>
</dbReference>
<comment type="similarity">
    <text evidence="2">Belongs to the autoinducer-2 exporter (AI-2E) (TC 2.A.86) family.</text>
</comment>
<dbReference type="EMBL" id="AMCZ02000001">
    <property type="protein sequence ID" value="EWC43235.1"/>
    <property type="molecule type" value="Genomic_DNA"/>
</dbReference>
<comment type="caution">
    <text evidence="7">The sequence shown here is derived from an EMBL/GenBank/DDBJ whole genome shotgun (WGS) entry which is preliminary data.</text>
</comment>
<dbReference type="HOGENOM" id="CLU_031275_1_0_6"/>
<reference evidence="7 8" key="1">
    <citation type="journal article" date="2013" name="Genome Announc.">
        <title>Draft Genome of the Nitrogen-Fixing Bacterium Pseudomonas stutzeri Strain KOS6 Isolated from Industrial Hydrocarbon Sludge.</title>
        <authorList>
            <person name="Grigoryeva T.V."/>
            <person name="Laikov A.V."/>
            <person name="Naumova R.P."/>
            <person name="Manolov A.I."/>
            <person name="Larin A.K."/>
            <person name="Karpova I.Y."/>
            <person name="Semashko T.A."/>
            <person name="Alexeev D.G."/>
            <person name="Kostryukova E.S."/>
            <person name="Muller R."/>
            <person name="Govorun V.M."/>
        </authorList>
    </citation>
    <scope>NUCLEOTIDE SEQUENCE [LARGE SCALE GENOMIC DNA]</scope>
    <source>
        <strain evidence="7 8">KOS6</strain>
    </source>
</reference>
<dbReference type="Proteomes" id="UP000026923">
    <property type="component" value="Unassembled WGS sequence"/>
</dbReference>
<evidence type="ECO:0000313" key="8">
    <source>
        <dbReference type="Proteomes" id="UP000026923"/>
    </source>
</evidence>